<dbReference type="GO" id="GO:0005737">
    <property type="term" value="C:cytoplasm"/>
    <property type="evidence" value="ECO:0007669"/>
    <property type="project" value="TreeGrafter"/>
</dbReference>
<dbReference type="Proteomes" id="UP001058974">
    <property type="component" value="Chromosome 3"/>
</dbReference>
<comment type="caution">
    <text evidence="1">The sequence shown here is derived from an EMBL/GenBank/DDBJ whole genome shotgun (WGS) entry which is preliminary data.</text>
</comment>
<sequence>MDTTKLNRNRKPTLTDCDRFDGDVKSDFWIPLQNVSYSGNSTSTYMKPPAALQWILRVFSAERWTGHGDEFLENMNYYAKSWLPARSIVMEYLAARETIDSSGEIIKLNRSCPWRFHIHELQEEMKINPSIKYVL</sequence>
<dbReference type="Pfam" id="PF03690">
    <property type="entry name" value="MYG1_exonuc"/>
    <property type="match status" value="1"/>
</dbReference>
<name>A0A9D4XXJ3_PEA</name>
<reference evidence="1 2" key="1">
    <citation type="journal article" date="2022" name="Nat. Genet.">
        <title>Improved pea reference genome and pan-genome highlight genomic features and evolutionary characteristics.</title>
        <authorList>
            <person name="Yang T."/>
            <person name="Liu R."/>
            <person name="Luo Y."/>
            <person name="Hu S."/>
            <person name="Wang D."/>
            <person name="Wang C."/>
            <person name="Pandey M.K."/>
            <person name="Ge S."/>
            <person name="Xu Q."/>
            <person name="Li N."/>
            <person name="Li G."/>
            <person name="Huang Y."/>
            <person name="Saxena R.K."/>
            <person name="Ji Y."/>
            <person name="Li M."/>
            <person name="Yan X."/>
            <person name="He Y."/>
            <person name="Liu Y."/>
            <person name="Wang X."/>
            <person name="Xiang C."/>
            <person name="Varshney R.K."/>
            <person name="Ding H."/>
            <person name="Gao S."/>
            <person name="Zong X."/>
        </authorList>
    </citation>
    <scope>NUCLEOTIDE SEQUENCE [LARGE SCALE GENOMIC DNA]</scope>
    <source>
        <strain evidence="1 2">cv. Zhongwan 6</strain>
    </source>
</reference>
<evidence type="ECO:0000313" key="2">
    <source>
        <dbReference type="Proteomes" id="UP001058974"/>
    </source>
</evidence>
<accession>A0A9D4XXJ3</accession>
<organism evidence="1 2">
    <name type="scientific">Pisum sativum</name>
    <name type="common">Garden pea</name>
    <name type="synonym">Lathyrus oleraceus</name>
    <dbReference type="NCBI Taxonomy" id="3888"/>
    <lineage>
        <taxon>Eukaryota</taxon>
        <taxon>Viridiplantae</taxon>
        <taxon>Streptophyta</taxon>
        <taxon>Embryophyta</taxon>
        <taxon>Tracheophyta</taxon>
        <taxon>Spermatophyta</taxon>
        <taxon>Magnoliopsida</taxon>
        <taxon>eudicotyledons</taxon>
        <taxon>Gunneridae</taxon>
        <taxon>Pentapetalae</taxon>
        <taxon>rosids</taxon>
        <taxon>fabids</taxon>
        <taxon>Fabales</taxon>
        <taxon>Fabaceae</taxon>
        <taxon>Papilionoideae</taxon>
        <taxon>50 kb inversion clade</taxon>
        <taxon>NPAAA clade</taxon>
        <taxon>Hologalegina</taxon>
        <taxon>IRL clade</taxon>
        <taxon>Fabeae</taxon>
        <taxon>Lathyrus</taxon>
    </lineage>
</organism>
<dbReference type="AlphaFoldDB" id="A0A9D4XXJ3"/>
<proteinExistence type="predicted"/>
<protein>
    <submittedName>
        <fullName evidence="1">Uncharacterized protein</fullName>
    </submittedName>
</protein>
<evidence type="ECO:0000313" key="1">
    <source>
        <dbReference type="EMBL" id="KAI5426481.1"/>
    </source>
</evidence>
<dbReference type="GO" id="GO:0005634">
    <property type="term" value="C:nucleus"/>
    <property type="evidence" value="ECO:0007669"/>
    <property type="project" value="TreeGrafter"/>
</dbReference>
<dbReference type="PANTHER" id="PTHR11215:SF6">
    <property type="entry name" value="METAL-DEPENDENT PROTEIN HYDROLASE"/>
    <property type="match status" value="1"/>
</dbReference>
<dbReference type="InterPro" id="IPR003226">
    <property type="entry name" value="MYG1_exonuclease"/>
</dbReference>
<keyword evidence="2" id="KW-1185">Reference proteome</keyword>
<gene>
    <name evidence="1" type="ORF">KIW84_032061</name>
</gene>
<dbReference type="PANTHER" id="PTHR11215">
    <property type="entry name" value="METAL DEPENDENT HYDROLASE - RELATED"/>
    <property type="match status" value="1"/>
</dbReference>
<dbReference type="Gramene" id="Psat03G0206100-T1">
    <property type="protein sequence ID" value="KAI5426481.1"/>
    <property type="gene ID" value="KIW84_032061"/>
</dbReference>
<dbReference type="EMBL" id="JAMSHJ010000003">
    <property type="protein sequence ID" value="KAI5426481.1"/>
    <property type="molecule type" value="Genomic_DNA"/>
</dbReference>